<dbReference type="PROSITE" id="PS50292">
    <property type="entry name" value="PEROXIDASE_3"/>
    <property type="match status" value="1"/>
</dbReference>
<gene>
    <name evidence="7" type="ORF">TCM_016832</name>
</gene>
<dbReference type="GO" id="GO:0006952">
    <property type="term" value="P:defense response"/>
    <property type="evidence" value="ECO:0007669"/>
    <property type="project" value="UniProtKB-KW"/>
</dbReference>
<dbReference type="eggNOG" id="KOG2408">
    <property type="taxonomic scope" value="Eukaryota"/>
</dbReference>
<name>A0A061ED30_THECC</name>
<dbReference type="Gramene" id="EOY02317">
    <property type="protein sequence ID" value="EOY02317"/>
    <property type="gene ID" value="TCM_016832"/>
</dbReference>
<evidence type="ECO:0000313" key="8">
    <source>
        <dbReference type="Proteomes" id="UP000026915"/>
    </source>
</evidence>
<keyword evidence="7" id="KW-0575">Peroxidase</keyword>
<proteinExistence type="predicted"/>
<dbReference type="EMBL" id="CM001882">
    <property type="protein sequence ID" value="EOY02317.1"/>
    <property type="molecule type" value="Genomic_DNA"/>
</dbReference>
<dbReference type="InterPro" id="IPR010255">
    <property type="entry name" value="Haem_peroxidase_sf"/>
</dbReference>
<keyword evidence="3" id="KW-0223">Dioxygenase</keyword>
<dbReference type="GO" id="GO:0006979">
    <property type="term" value="P:response to oxidative stress"/>
    <property type="evidence" value="ECO:0007669"/>
    <property type="project" value="InterPro"/>
</dbReference>
<dbReference type="PANTHER" id="PTHR11903">
    <property type="entry name" value="PROSTAGLANDIN G/H SYNTHASE"/>
    <property type="match status" value="1"/>
</dbReference>
<evidence type="ECO:0000256" key="5">
    <source>
        <dbReference type="ARBA" id="ARBA00023004"/>
    </source>
</evidence>
<protein>
    <submittedName>
        <fullName evidence="7">Peroxidase superfamily protein, putative</fullName>
    </submittedName>
</protein>
<dbReference type="InterPro" id="IPR019791">
    <property type="entry name" value="Haem_peroxidase_animal"/>
</dbReference>
<evidence type="ECO:0000256" key="1">
    <source>
        <dbReference type="ARBA" id="ARBA00022723"/>
    </source>
</evidence>
<keyword evidence="8" id="KW-1185">Reference proteome</keyword>
<evidence type="ECO:0000256" key="6">
    <source>
        <dbReference type="PIRSR" id="PIRSR619791-2"/>
    </source>
</evidence>
<dbReference type="HOGENOM" id="CLU_033051_0_0_1"/>
<dbReference type="SUPFAM" id="SSF48113">
    <property type="entry name" value="Heme-dependent peroxidases"/>
    <property type="match status" value="1"/>
</dbReference>
<dbReference type="GO" id="GO:0004601">
    <property type="term" value="F:peroxidase activity"/>
    <property type="evidence" value="ECO:0007669"/>
    <property type="project" value="UniProtKB-KW"/>
</dbReference>
<dbReference type="GO" id="GO:0016702">
    <property type="term" value="F:oxidoreductase activity, acting on single donors with incorporation of molecular oxygen, incorporation of two atoms of oxygen"/>
    <property type="evidence" value="ECO:0000318"/>
    <property type="project" value="GO_Central"/>
</dbReference>
<sequence length="510" mass="58352">MLEFLKNTFLSWLLHRLIYENFCEVISKMTIIDAFLFLINLIFKLLTITFSCLCVCFEQFVHSKDNLGIWHRLPVILGLIHLAARRHLHQEYNLLNVGQSPSGVRFNPGNYPYRTSDGRFNDPFNEGAGTCFLLIINIRKYLKLVQLMRPDPMIELIAPKAVAAKCPPASFKFYKTKVFPTGFCEIKNGAKNIRTPWWDGSVIYGANVERLRKLRTFKDGKLKISEDGLLLHDQDGIALSGDVRNSWAGVSTLQALFIKEHNAVCDAIKIQTIDWTVELLKTDILLAGMRTNWYGLLGKKFKDKFGHVGGAILGGVVGLKKPDNHGVPYSLTEEFVSVYRMHSLLPDYLYLRDTKAAPGPNKSPPLAGKIPMANLIAQDVDAKDRPDRVDMAALEIYRDRERNVARYNQVRRALFLIPISKWEDLTDNKKEILLGNYRIIQTLKEVYDDDVEELDLLVGLMAEKKIKGFAISETAFFIFLLMATKQSNIYIIKFKKGYWKYKGRGKERNF</sequence>
<dbReference type="GO" id="GO:0046872">
    <property type="term" value="F:metal ion binding"/>
    <property type="evidence" value="ECO:0007669"/>
    <property type="project" value="UniProtKB-KW"/>
</dbReference>
<feature type="binding site" description="axial binding residue" evidence="6">
    <location>
        <position position="342"/>
    </location>
    <ligand>
        <name>heme b</name>
        <dbReference type="ChEBI" id="CHEBI:60344"/>
    </ligand>
    <ligandPart>
        <name>Fe</name>
        <dbReference type="ChEBI" id="CHEBI:18248"/>
    </ligandPart>
</feature>
<organism evidence="7 8">
    <name type="scientific">Theobroma cacao</name>
    <name type="common">Cacao</name>
    <name type="synonym">Cocoa</name>
    <dbReference type="NCBI Taxonomy" id="3641"/>
    <lineage>
        <taxon>Eukaryota</taxon>
        <taxon>Viridiplantae</taxon>
        <taxon>Streptophyta</taxon>
        <taxon>Embryophyta</taxon>
        <taxon>Tracheophyta</taxon>
        <taxon>Spermatophyta</taxon>
        <taxon>Magnoliopsida</taxon>
        <taxon>eudicotyledons</taxon>
        <taxon>Gunneridae</taxon>
        <taxon>Pentapetalae</taxon>
        <taxon>rosids</taxon>
        <taxon>malvids</taxon>
        <taxon>Malvales</taxon>
        <taxon>Malvaceae</taxon>
        <taxon>Byttnerioideae</taxon>
        <taxon>Theobroma</taxon>
    </lineage>
</organism>
<keyword evidence="1 6" id="KW-0479">Metal-binding</keyword>
<keyword evidence="5 6" id="KW-0408">Iron</keyword>
<keyword evidence="6" id="KW-0349">Heme</keyword>
<dbReference type="InParanoid" id="A0A061ED30"/>
<dbReference type="PANTHER" id="PTHR11903:SF11">
    <property type="entry name" value="ALPHA-DIOXYGENASE 1"/>
    <property type="match status" value="1"/>
</dbReference>
<reference evidence="7 8" key="1">
    <citation type="journal article" date="2013" name="Genome Biol.">
        <title>The genome sequence of the most widely cultivated cacao type and its use to identify candidate genes regulating pod color.</title>
        <authorList>
            <person name="Motamayor J.C."/>
            <person name="Mockaitis K."/>
            <person name="Schmutz J."/>
            <person name="Haiminen N."/>
            <person name="Iii D.L."/>
            <person name="Cornejo O."/>
            <person name="Findley S.D."/>
            <person name="Zheng P."/>
            <person name="Utro F."/>
            <person name="Royaert S."/>
            <person name="Saski C."/>
            <person name="Jenkins J."/>
            <person name="Podicheti R."/>
            <person name="Zhao M."/>
            <person name="Scheffler B.E."/>
            <person name="Stack J.C."/>
            <person name="Feltus F.A."/>
            <person name="Mustiga G.M."/>
            <person name="Amores F."/>
            <person name="Phillips W."/>
            <person name="Marelli J.P."/>
            <person name="May G.D."/>
            <person name="Shapiro H."/>
            <person name="Ma J."/>
            <person name="Bustamante C.D."/>
            <person name="Schnell R.J."/>
            <person name="Main D."/>
            <person name="Gilbert D."/>
            <person name="Parida L."/>
            <person name="Kuhn D.N."/>
        </authorList>
    </citation>
    <scope>NUCLEOTIDE SEQUENCE [LARGE SCALE GENOMIC DNA]</scope>
    <source>
        <strain evidence="8">cv. Matina 1-6</strain>
    </source>
</reference>
<dbReference type="AlphaFoldDB" id="A0A061ED30"/>
<evidence type="ECO:0000256" key="3">
    <source>
        <dbReference type="ARBA" id="ARBA00022964"/>
    </source>
</evidence>
<dbReference type="GO" id="GO:0001676">
    <property type="term" value="P:long-chain fatty acid metabolic process"/>
    <property type="evidence" value="ECO:0000318"/>
    <property type="project" value="GO_Central"/>
</dbReference>
<keyword evidence="2" id="KW-0611">Plant defense</keyword>
<accession>A0A061ED30</accession>
<dbReference type="Pfam" id="PF03098">
    <property type="entry name" value="An_peroxidase"/>
    <property type="match status" value="2"/>
</dbReference>
<dbReference type="GO" id="GO:0020037">
    <property type="term" value="F:heme binding"/>
    <property type="evidence" value="ECO:0007669"/>
    <property type="project" value="InterPro"/>
</dbReference>
<dbReference type="InterPro" id="IPR037120">
    <property type="entry name" value="Haem_peroxidase_sf_animal"/>
</dbReference>
<dbReference type="Proteomes" id="UP000026915">
    <property type="component" value="Chromosome 4"/>
</dbReference>
<keyword evidence="4" id="KW-0560">Oxidoreductase</keyword>
<evidence type="ECO:0000313" key="7">
    <source>
        <dbReference type="EMBL" id="EOY02317.1"/>
    </source>
</evidence>
<evidence type="ECO:0000256" key="4">
    <source>
        <dbReference type="ARBA" id="ARBA00023002"/>
    </source>
</evidence>
<dbReference type="Gene3D" id="1.10.640.10">
    <property type="entry name" value="Haem peroxidase domain superfamily, animal type"/>
    <property type="match status" value="3"/>
</dbReference>
<dbReference type="InterPro" id="IPR050783">
    <property type="entry name" value="Oxylipin_biosynth_metab"/>
</dbReference>
<evidence type="ECO:0000256" key="2">
    <source>
        <dbReference type="ARBA" id="ARBA00022821"/>
    </source>
</evidence>